<evidence type="ECO:0000256" key="2">
    <source>
        <dbReference type="SAM" id="SignalP"/>
    </source>
</evidence>
<feature type="signal peptide" evidence="2">
    <location>
        <begin position="1"/>
        <end position="28"/>
    </location>
</feature>
<keyword evidence="1 2" id="KW-0732">Signal</keyword>
<evidence type="ECO:0000256" key="1">
    <source>
        <dbReference type="ARBA" id="ARBA00022729"/>
    </source>
</evidence>
<protein>
    <submittedName>
        <fullName evidence="4">Periplasmic dipeptide transport protein</fullName>
    </submittedName>
</protein>
<dbReference type="Gene3D" id="3.10.105.10">
    <property type="entry name" value="Dipeptide-binding Protein, Domain 3"/>
    <property type="match status" value="1"/>
</dbReference>
<feature type="chain" id="PRO_5041252867" evidence="2">
    <location>
        <begin position="29"/>
        <end position="594"/>
    </location>
</feature>
<feature type="domain" description="Solute-binding protein family 5" evidence="3">
    <location>
        <begin position="329"/>
        <end position="495"/>
    </location>
</feature>
<dbReference type="PANTHER" id="PTHR30290:SF38">
    <property type="entry name" value="D,D-DIPEPTIDE-BINDING PERIPLASMIC PROTEIN DDPA-RELATED"/>
    <property type="match status" value="1"/>
</dbReference>
<organism evidence="4 5">
    <name type="scientific">Geodia barretti</name>
    <name type="common">Barrett's horny sponge</name>
    <dbReference type="NCBI Taxonomy" id="519541"/>
    <lineage>
        <taxon>Eukaryota</taxon>
        <taxon>Metazoa</taxon>
        <taxon>Porifera</taxon>
        <taxon>Demospongiae</taxon>
        <taxon>Heteroscleromorpha</taxon>
        <taxon>Tetractinellida</taxon>
        <taxon>Astrophorina</taxon>
        <taxon>Geodiidae</taxon>
        <taxon>Geodia</taxon>
    </lineage>
</organism>
<gene>
    <name evidence="4" type="ORF">GBAR_LOCUS10281</name>
</gene>
<dbReference type="PANTHER" id="PTHR30290">
    <property type="entry name" value="PERIPLASMIC BINDING COMPONENT OF ABC TRANSPORTER"/>
    <property type="match status" value="1"/>
</dbReference>
<dbReference type="PROSITE" id="PS51257">
    <property type="entry name" value="PROKAR_LIPOPROTEIN"/>
    <property type="match status" value="1"/>
</dbReference>
<name>A0AA35RUR1_GEOBA</name>
<comment type="caution">
    <text evidence="4">The sequence shown here is derived from an EMBL/GenBank/DDBJ whole genome shotgun (WGS) entry which is preliminary data.</text>
</comment>
<reference evidence="4" key="1">
    <citation type="submission" date="2023-03" db="EMBL/GenBank/DDBJ databases">
        <authorList>
            <person name="Steffen K."/>
            <person name="Cardenas P."/>
        </authorList>
    </citation>
    <scope>NUCLEOTIDE SEQUENCE</scope>
</reference>
<feature type="domain" description="Solute-binding protein family 5" evidence="3">
    <location>
        <begin position="149"/>
        <end position="322"/>
    </location>
</feature>
<evidence type="ECO:0000259" key="3">
    <source>
        <dbReference type="Pfam" id="PF00496"/>
    </source>
</evidence>
<dbReference type="CDD" id="cd00995">
    <property type="entry name" value="PBP2_NikA_DppA_OppA_like"/>
    <property type="match status" value="1"/>
</dbReference>
<dbReference type="InterPro" id="IPR000914">
    <property type="entry name" value="SBP_5_dom"/>
</dbReference>
<accession>A0AA35RUR1</accession>
<dbReference type="Gene3D" id="3.40.190.10">
    <property type="entry name" value="Periplasmic binding protein-like II"/>
    <property type="match status" value="1"/>
</dbReference>
<dbReference type="Pfam" id="PF00496">
    <property type="entry name" value="SBP_bac_5"/>
    <property type="match status" value="2"/>
</dbReference>
<dbReference type="GO" id="GO:1904680">
    <property type="term" value="F:peptide transmembrane transporter activity"/>
    <property type="evidence" value="ECO:0007669"/>
    <property type="project" value="TreeGrafter"/>
</dbReference>
<evidence type="ECO:0000313" key="4">
    <source>
        <dbReference type="EMBL" id="CAI8016787.1"/>
    </source>
</evidence>
<dbReference type="Proteomes" id="UP001174909">
    <property type="component" value="Unassembled WGS sequence"/>
</dbReference>
<dbReference type="EMBL" id="CASHTH010001563">
    <property type="protein sequence ID" value="CAI8016787.1"/>
    <property type="molecule type" value="Genomic_DNA"/>
</dbReference>
<keyword evidence="5" id="KW-1185">Reference proteome</keyword>
<sequence length="594" mass="68076">MRIQNLRALAITSLTLLVLLIVACGTAGQPVQQAEPQVVEKEVVKEVEVTRVVQVEVEKEKIVEKVVEKEVPIEKVVFATPVAGVHQTERPDWVSIGADHHYNGDFVFVHRANPGFLDLHYGASSTTTLMPSGPRFNQLLMYNPREPKEIVGDLAQSWEIKDGGKNFLFRLNDANWHDGTPVTAEDIVWSLNRMAQPDVTRGRVTAIRTFYEYQTAVAVDDKTVLMPLKFPSSTALGWLAVDYYKMYPKALESVSQDDFNCCFKSTFGSGPWKFRSWKKGDSYEYDRNDDYFKDPMPYADGMKVFIITDYARRLATLKTQQVMGRRRRGLYGFWFHWNRPPLDDPRVRKAIYLAVDRHEIAEISQGGSALVGNFFPPGYALSEEEVLSLPGFRVSAEGGTHPDDLMEAKRLLTEAGYPDGFNLTYNVDQAKFSRTDSELMADQLREKLNIDVELQVADRATFYAQLRDGTHDLSTIGTGLYFKEPETVLAQWFFQDTLRNPHNWSHPRFAELMELQGKELDSEVRRELFREMAEILNEGESHYVPIYWTASSGIIDYRMQNFRPPYHPHTIWTWEHAWWDPDAELLGPDAPPIE</sequence>
<proteinExistence type="predicted"/>
<dbReference type="SUPFAM" id="SSF53850">
    <property type="entry name" value="Periplasmic binding protein-like II"/>
    <property type="match status" value="1"/>
</dbReference>
<dbReference type="InterPro" id="IPR039424">
    <property type="entry name" value="SBP_5"/>
</dbReference>
<dbReference type="AlphaFoldDB" id="A0AA35RUR1"/>
<dbReference type="GO" id="GO:0015833">
    <property type="term" value="P:peptide transport"/>
    <property type="evidence" value="ECO:0007669"/>
    <property type="project" value="TreeGrafter"/>
</dbReference>
<evidence type="ECO:0000313" key="5">
    <source>
        <dbReference type="Proteomes" id="UP001174909"/>
    </source>
</evidence>